<organism evidence="2 3">
    <name type="scientific">Streptomyces rubradiris</name>
    <name type="common">Streptomyces achromogenes subsp. rubradiris</name>
    <dbReference type="NCBI Taxonomy" id="285531"/>
    <lineage>
        <taxon>Bacteria</taxon>
        <taxon>Bacillati</taxon>
        <taxon>Actinomycetota</taxon>
        <taxon>Actinomycetes</taxon>
        <taxon>Kitasatosporales</taxon>
        <taxon>Streptomycetaceae</taxon>
        <taxon>Streptomyces</taxon>
    </lineage>
</organism>
<accession>A0ABQ3R3E9</accession>
<keyword evidence="3" id="KW-1185">Reference proteome</keyword>
<evidence type="ECO:0008006" key="4">
    <source>
        <dbReference type="Google" id="ProtNLM"/>
    </source>
</evidence>
<dbReference type="Proteomes" id="UP000646738">
    <property type="component" value="Unassembled WGS sequence"/>
</dbReference>
<name>A0ABQ3R3E9_STRRR</name>
<dbReference type="EMBL" id="BNEA01000001">
    <property type="protein sequence ID" value="GHI50370.1"/>
    <property type="molecule type" value="Genomic_DNA"/>
</dbReference>
<proteinExistence type="predicted"/>
<sequence>MAARTWRPDGPGSFQAPTDVRAVSDRTGRRWSKQGARWTATGSHFIRWRVLVAEHGPVTEETSS</sequence>
<dbReference type="RefSeq" id="WP_189999662.1">
    <property type="nucleotide sequence ID" value="NZ_BNCB01000032.1"/>
</dbReference>
<feature type="region of interest" description="Disordered" evidence="1">
    <location>
        <begin position="1"/>
        <end position="28"/>
    </location>
</feature>
<gene>
    <name evidence="2" type="ORF">Srubr_02160</name>
</gene>
<reference evidence="3" key="1">
    <citation type="submission" date="2023-07" db="EMBL/GenBank/DDBJ databases">
        <title>Whole genome shotgun sequence of Streptomyces achromogenes subsp. rubradiris NBRC 14000.</title>
        <authorList>
            <person name="Komaki H."/>
            <person name="Tamura T."/>
        </authorList>
    </citation>
    <scope>NUCLEOTIDE SEQUENCE [LARGE SCALE GENOMIC DNA]</scope>
    <source>
        <strain evidence="3">NBRC 14000</strain>
    </source>
</reference>
<protein>
    <recommendedName>
        <fullName evidence="4">Transposase</fullName>
    </recommendedName>
</protein>
<evidence type="ECO:0000256" key="1">
    <source>
        <dbReference type="SAM" id="MobiDB-lite"/>
    </source>
</evidence>
<evidence type="ECO:0000313" key="2">
    <source>
        <dbReference type="EMBL" id="GHI50370.1"/>
    </source>
</evidence>
<comment type="caution">
    <text evidence="2">The sequence shown here is derived from an EMBL/GenBank/DDBJ whole genome shotgun (WGS) entry which is preliminary data.</text>
</comment>
<evidence type="ECO:0000313" key="3">
    <source>
        <dbReference type="Proteomes" id="UP000646738"/>
    </source>
</evidence>